<feature type="region of interest" description="Disordered" evidence="1">
    <location>
        <begin position="97"/>
        <end position="125"/>
    </location>
</feature>
<sequence length="1345" mass="152557">MTENFDSDIIIIESDDESCPGSVGVVTSHHDSYHFESHVNDPGDSLPDVDDPDEKFLRDLELSKKLSLQERQEAYESRRVLFDNACGPSTSMITQADKSSLRHNRYGKQGTKISSQRSKGSSLDRKNADMALKSELLHRSTSETSVVKDSGVNWKKTLSYEREGNVNKEEVGQPNFRKRHFSDRIKDTSGDGHDTNVKYRHSSGDPKQRHNINVKDEYVGRKSVCIDGHQRGEKESYKKCLKNEISLFQSIKKEKSSNALTDRNSHLNYDKNTHSRNNKERYQGGDAFDEKDNSSIDRYLSARNNSIMNERHSNSFKEVRSGPNKMKNWCKISRPLSTEKACKGKKENEHWQIREDNESGLKRHHSFETKNEQVDITHSSSKRPRQSVSESGQPVLEPILFTLDLSQEYDDFSDGSLPDLEPPTIERVDVFSETDSYLYKTSKLSENGDQQDDLPCNVIEFMSLDNNEERSESKERSIDDQKGTECKSVIASLGKNSHCKLERKSDSSSKQRSGKQRDKQLSSSESICPGFYSEFKQDVKSSKTLNSQSSKSVRSLWHSLSDNGKARFIDDDYFQGILDSDDARSYCFHTCSKNITCSESLKNCQNSLQVVTSEPNSENLFVSKGTDVLSKEYSVFDKEGLKPWMEKNNVQDLNRTGRKKFEIKLHKSQSCSPIMEANCSTRTNIFEAFFCKKDNDKSIPPMSELSPQAKKTLKEKLELFKSKIKTPLRVKDRSQPDLSGALDLQKKSSQDSRHFLDVIQKKPTVLDGNVRTFGKEETMSPLPVNLLQKSKLKKLFAAHGLEVNNEKSCQDSDAKDENYENMVLVSDVEHSTSDRKCIDEPKSVMQTSEKPIGEKAVLLPIIPTVPEIKSNRTSITRKVNVSLDSKFGKVPVSKENIKSYFLSMSRSSTSVLISSLETRKKILIVPSSRFPFESMLDSTCKQMTQLHINIIEGCFDDGMLFLSHALKFLNDVCFRYKPTSDMVGRIVTSAFQDKNVSIHLVQNAYQTLMMINQIYPGLIRVDWILIENCLNGIVSSRSCGSSTGTQTQAYLLLSLATDVLLDDLFNRDISDQRQIHSSMAFKVLSYDTSRSNIEVIVDYIRCILCGLSDHAISAGLAQDSANRIEYKVLPILQRLLDLAVNVSRSCEDCATYIATRLLQMYIYLPCLSHKSLLLQTIMSDLLALKLSQLVLEKEYDNIMPLGGFPDSLASVFESFFSAVPYKNHLTPPTTPTSDNDDNGVARSTTEDIIDPTTCEELCMLLFYSVKSYLISSQGKLYVALRRRAQYGEKEHCTLRSQDVDNLEEIPVQLENLRERLLSMTREITMETEHYLMLMNCFSQLGLTLK</sequence>
<dbReference type="Proteomes" id="UP001195483">
    <property type="component" value="Unassembled WGS sequence"/>
</dbReference>
<dbReference type="EMBL" id="JAEAOA010002317">
    <property type="protein sequence ID" value="KAK3607064.1"/>
    <property type="molecule type" value="Genomic_DNA"/>
</dbReference>
<comment type="caution">
    <text evidence="2">The sequence shown here is derived from an EMBL/GenBank/DDBJ whole genome shotgun (WGS) entry which is preliminary data.</text>
</comment>
<reference evidence="2" key="2">
    <citation type="journal article" date="2021" name="Genome Biol. Evol.">
        <title>Developing a high-quality reference genome for a parasitic bivalve with doubly uniparental inheritance (Bivalvia: Unionida).</title>
        <authorList>
            <person name="Smith C.H."/>
        </authorList>
    </citation>
    <scope>NUCLEOTIDE SEQUENCE</scope>
    <source>
        <strain evidence="2">CHS0354</strain>
        <tissue evidence="2">Mantle</tissue>
    </source>
</reference>
<gene>
    <name evidence="2" type="ORF">CHS0354_039719</name>
</gene>
<feature type="region of interest" description="Disordered" evidence="1">
    <location>
        <begin position="183"/>
        <end position="210"/>
    </location>
</feature>
<name>A0AAE0WAG0_9BIVA</name>
<reference evidence="2" key="3">
    <citation type="submission" date="2023-05" db="EMBL/GenBank/DDBJ databases">
        <authorList>
            <person name="Smith C.H."/>
        </authorList>
    </citation>
    <scope>NUCLEOTIDE SEQUENCE</scope>
    <source>
        <strain evidence="2">CHS0354</strain>
        <tissue evidence="2">Mantle</tissue>
    </source>
</reference>
<keyword evidence="3" id="KW-1185">Reference proteome</keyword>
<feature type="region of interest" description="Disordered" evidence="1">
    <location>
        <begin position="341"/>
        <end position="394"/>
    </location>
</feature>
<evidence type="ECO:0000313" key="2">
    <source>
        <dbReference type="EMBL" id="KAK3607064.1"/>
    </source>
</evidence>
<protein>
    <submittedName>
        <fullName evidence="2">Uncharacterized protein</fullName>
    </submittedName>
</protein>
<accession>A0AAE0WAG0</accession>
<feature type="compositionally biased region" description="Basic and acidic residues" evidence="1">
    <location>
        <begin position="499"/>
        <end position="520"/>
    </location>
</feature>
<feature type="region of interest" description="Disordered" evidence="1">
    <location>
        <begin position="464"/>
        <end position="483"/>
    </location>
</feature>
<feature type="compositionally biased region" description="Basic and acidic residues" evidence="1">
    <location>
        <begin position="467"/>
        <end position="483"/>
    </location>
</feature>
<organism evidence="2 3">
    <name type="scientific">Potamilus streckersoni</name>
    <dbReference type="NCBI Taxonomy" id="2493646"/>
    <lineage>
        <taxon>Eukaryota</taxon>
        <taxon>Metazoa</taxon>
        <taxon>Spiralia</taxon>
        <taxon>Lophotrochozoa</taxon>
        <taxon>Mollusca</taxon>
        <taxon>Bivalvia</taxon>
        <taxon>Autobranchia</taxon>
        <taxon>Heteroconchia</taxon>
        <taxon>Palaeoheterodonta</taxon>
        <taxon>Unionida</taxon>
        <taxon>Unionoidea</taxon>
        <taxon>Unionidae</taxon>
        <taxon>Ambleminae</taxon>
        <taxon>Lampsilini</taxon>
        <taxon>Potamilus</taxon>
    </lineage>
</organism>
<reference evidence="2" key="1">
    <citation type="journal article" date="2021" name="Genome Biol. Evol.">
        <title>A High-Quality Reference Genome for a Parasitic Bivalve with Doubly Uniparental Inheritance (Bivalvia: Unionida).</title>
        <authorList>
            <person name="Smith C.H."/>
        </authorList>
    </citation>
    <scope>NUCLEOTIDE SEQUENCE</scope>
    <source>
        <strain evidence="2">CHS0354</strain>
    </source>
</reference>
<feature type="compositionally biased region" description="Polar residues" evidence="1">
    <location>
        <begin position="111"/>
        <end position="121"/>
    </location>
</feature>
<evidence type="ECO:0000313" key="3">
    <source>
        <dbReference type="Proteomes" id="UP001195483"/>
    </source>
</evidence>
<feature type="compositionally biased region" description="Basic and acidic residues" evidence="1">
    <location>
        <begin position="263"/>
        <end position="290"/>
    </location>
</feature>
<feature type="compositionally biased region" description="Basic and acidic residues" evidence="1">
    <location>
        <begin position="341"/>
        <end position="375"/>
    </location>
</feature>
<proteinExistence type="predicted"/>
<feature type="region of interest" description="Disordered" evidence="1">
    <location>
        <begin position="499"/>
        <end position="524"/>
    </location>
</feature>
<evidence type="ECO:0000256" key="1">
    <source>
        <dbReference type="SAM" id="MobiDB-lite"/>
    </source>
</evidence>
<feature type="region of interest" description="Disordered" evidence="1">
    <location>
        <begin position="256"/>
        <end position="290"/>
    </location>
</feature>